<feature type="region of interest" description="Disordered" evidence="1">
    <location>
        <begin position="162"/>
        <end position="225"/>
    </location>
</feature>
<reference evidence="3" key="2">
    <citation type="submission" date="2024-04" db="EMBL/GenBank/DDBJ databases">
        <authorList>
            <person name="Chen Y."/>
            <person name="Shah S."/>
            <person name="Dougan E. K."/>
            <person name="Thang M."/>
            <person name="Chan C."/>
        </authorList>
    </citation>
    <scope>NUCLEOTIDE SEQUENCE [LARGE SCALE GENOMIC DNA]</scope>
</reference>
<gene>
    <name evidence="2" type="ORF">C1SCF055_LOCUS8427</name>
</gene>
<accession>A0A9P1BWN7</accession>
<feature type="compositionally biased region" description="Basic and acidic residues" evidence="1">
    <location>
        <begin position="162"/>
        <end position="182"/>
    </location>
</feature>
<comment type="caution">
    <text evidence="2">The sequence shown here is derived from an EMBL/GenBank/DDBJ whole genome shotgun (WGS) entry which is preliminary data.</text>
</comment>
<feature type="non-terminal residue" evidence="2">
    <location>
        <position position="1"/>
    </location>
</feature>
<organism evidence="2">
    <name type="scientific">Cladocopium goreaui</name>
    <dbReference type="NCBI Taxonomy" id="2562237"/>
    <lineage>
        <taxon>Eukaryota</taxon>
        <taxon>Sar</taxon>
        <taxon>Alveolata</taxon>
        <taxon>Dinophyceae</taxon>
        <taxon>Suessiales</taxon>
        <taxon>Symbiodiniaceae</taxon>
        <taxon>Cladocopium</taxon>
    </lineage>
</organism>
<evidence type="ECO:0000313" key="3">
    <source>
        <dbReference type="EMBL" id="CAL1133937.1"/>
    </source>
</evidence>
<feature type="non-terminal residue" evidence="2">
    <location>
        <position position="225"/>
    </location>
</feature>
<evidence type="ECO:0000313" key="2">
    <source>
        <dbReference type="EMBL" id="CAI3980562.1"/>
    </source>
</evidence>
<keyword evidence="4" id="KW-1185">Reference proteome</keyword>
<name>A0A9P1BWN7_9DINO</name>
<dbReference type="AlphaFoldDB" id="A0A9P1BWN7"/>
<dbReference type="EMBL" id="CAMXCT010000567">
    <property type="protein sequence ID" value="CAI3980562.1"/>
    <property type="molecule type" value="Genomic_DNA"/>
</dbReference>
<reference evidence="2" key="1">
    <citation type="submission" date="2022-10" db="EMBL/GenBank/DDBJ databases">
        <authorList>
            <person name="Chen Y."/>
            <person name="Dougan E. K."/>
            <person name="Chan C."/>
            <person name="Rhodes N."/>
            <person name="Thang M."/>
        </authorList>
    </citation>
    <scope>NUCLEOTIDE SEQUENCE</scope>
</reference>
<sequence>VQEMHEGRETKTNSSTLTLCVRLMPWNWGYQVLTLPKYEQILSQDLWTRGYVLDVAAGSANMMQQDPAGAKFLVRIFDPGQVRPSSRFALVCSSLKISRTYSLSARVNRFAASGVTICNNVFSDLVADQALGSWSVEETVSQEPESWRRGFYDKPRSWELEGPKAGDKTDLTRKFATQKDHQIGAMPNPKRSIEEKLSAKARNLSRMAAKRRRRQATLGRPSGNA</sequence>
<dbReference type="EMBL" id="CAMXCT030000567">
    <property type="protein sequence ID" value="CAL4767874.1"/>
    <property type="molecule type" value="Genomic_DNA"/>
</dbReference>
<evidence type="ECO:0000313" key="4">
    <source>
        <dbReference type="Proteomes" id="UP001152797"/>
    </source>
</evidence>
<dbReference type="EMBL" id="CAMXCT020000567">
    <property type="protein sequence ID" value="CAL1133937.1"/>
    <property type="molecule type" value="Genomic_DNA"/>
</dbReference>
<proteinExistence type="predicted"/>
<dbReference type="Proteomes" id="UP001152797">
    <property type="component" value="Unassembled WGS sequence"/>
</dbReference>
<protein>
    <submittedName>
        <fullName evidence="2">Uncharacterized protein</fullName>
    </submittedName>
</protein>
<evidence type="ECO:0000256" key="1">
    <source>
        <dbReference type="SAM" id="MobiDB-lite"/>
    </source>
</evidence>